<dbReference type="InterPro" id="IPR050469">
    <property type="entry name" value="Diguanylate_Cyclase"/>
</dbReference>
<dbReference type="eggNOG" id="COG3706">
    <property type="taxonomic scope" value="Bacteria"/>
</dbReference>
<keyword evidence="5" id="KW-1185">Reference proteome</keyword>
<feature type="coiled-coil region" evidence="1">
    <location>
        <begin position="413"/>
        <end position="458"/>
    </location>
</feature>
<reference evidence="4 5" key="1">
    <citation type="submission" date="2010-07" db="EMBL/GenBank/DDBJ databases">
        <title>The draft genome of Paenibacillus curdlanolyticus YK9.</title>
        <authorList>
            <consortium name="US DOE Joint Genome Institute (JGI-PGF)"/>
            <person name="Lucas S."/>
            <person name="Copeland A."/>
            <person name="Lapidus A."/>
            <person name="Cheng J.-F."/>
            <person name="Bruce D."/>
            <person name="Goodwin L."/>
            <person name="Pitluck S."/>
            <person name="Land M.L."/>
            <person name="Hauser L."/>
            <person name="Chang Y.-J."/>
            <person name="Jeffries C."/>
            <person name="Anderson I.J."/>
            <person name="Johnson E."/>
            <person name="Loganathan U."/>
            <person name="Mulhopadhyay B."/>
            <person name="Kyrpides N."/>
            <person name="Woyke T.J."/>
        </authorList>
    </citation>
    <scope>NUCLEOTIDE SEQUENCE [LARGE SCALE GENOMIC DNA]</scope>
    <source>
        <strain evidence="4 5">YK9</strain>
    </source>
</reference>
<dbReference type="Proteomes" id="UP000005387">
    <property type="component" value="Unassembled WGS sequence"/>
</dbReference>
<dbReference type="Pfam" id="PF00990">
    <property type="entry name" value="GGDEF"/>
    <property type="match status" value="1"/>
</dbReference>
<sequence length="622" mass="69247">MGRHRLLLVLVVAIALLTGCSGSITNAKEAPRATKGAMDAAQAEAASSKPIELNGEWSFYWNQLLEPEDLQVGAGQLTGYLDMPNNWNQFKRGADNLPRTGYATFVLRLNISDPEQVKGLALPVMYSNYKIWIDNQLISTSGQVGTDQASSIPQKRTNVVYFSPRSEQVQIVMQISNFHNYEGGMWEPIGYGSAEAIQSEHNWKLAEQCILLGIILLSGIYHIGLGMFYRKDASLLLFGLFCLTAAFRNTLTGEVLLTRAIPNFPWEIQMKLEYITLYVMVPLMALFIRKLFLEESSRRVTLLTVAMAAAYTLVTLIANAEIYYRLLVYYQLFVAMTLVYALFVFIWASLRKKEGAVYALVGFSFFTLTAAVDLFAFIFSSTGQVIYSVGVATFIACFAFVLSKKLASSFKMAQQLAIELAELNEGLDRKVRERTAAIAASNAKLEELNRQLQEWSMVDGLTGVSNRRHFDEYLSSQLVLSAEEGTPFTLLMIDIDFFKRYNDHYGHIQGDSILQIVVNAIQACLDPDSGGLVARYGGEEFAVILPRCGKERAKRIADEMCDSVRQLRIPHTGSEAAPFLTISIGAATAALEAEKGVKQMVQLADEHLYRAKSRGRNQVSID</sequence>
<dbReference type="EMBL" id="AEDD01000004">
    <property type="protein sequence ID" value="EFM11239.1"/>
    <property type="molecule type" value="Genomic_DNA"/>
</dbReference>
<keyword evidence="2" id="KW-0812">Transmembrane</keyword>
<dbReference type="Pfam" id="PF07695">
    <property type="entry name" value="7TMR-DISM_7TM"/>
    <property type="match status" value="1"/>
</dbReference>
<dbReference type="RefSeq" id="WP_006037696.1">
    <property type="nucleotide sequence ID" value="NZ_AEDD01000004.1"/>
</dbReference>
<organism evidence="4 5">
    <name type="scientific">Paenibacillus curdlanolyticus YK9</name>
    <dbReference type="NCBI Taxonomy" id="717606"/>
    <lineage>
        <taxon>Bacteria</taxon>
        <taxon>Bacillati</taxon>
        <taxon>Bacillota</taxon>
        <taxon>Bacilli</taxon>
        <taxon>Bacillales</taxon>
        <taxon>Paenibacillaceae</taxon>
        <taxon>Paenibacillus</taxon>
    </lineage>
</organism>
<dbReference type="SMART" id="SM00267">
    <property type="entry name" value="GGDEF"/>
    <property type="match status" value="1"/>
</dbReference>
<dbReference type="GO" id="GO:0005886">
    <property type="term" value="C:plasma membrane"/>
    <property type="evidence" value="ECO:0007669"/>
    <property type="project" value="TreeGrafter"/>
</dbReference>
<dbReference type="PANTHER" id="PTHR45138">
    <property type="entry name" value="REGULATORY COMPONENTS OF SENSORY TRANSDUCTION SYSTEM"/>
    <property type="match status" value="1"/>
</dbReference>
<feature type="transmembrane region" description="Helical" evidence="2">
    <location>
        <begin position="328"/>
        <end position="350"/>
    </location>
</feature>
<dbReference type="InterPro" id="IPR011623">
    <property type="entry name" value="7TMR_DISM_rcpt_extracell_dom1"/>
</dbReference>
<dbReference type="FunFam" id="3.30.70.270:FF:000001">
    <property type="entry name" value="Diguanylate cyclase domain protein"/>
    <property type="match status" value="1"/>
</dbReference>
<dbReference type="GO" id="GO:0052621">
    <property type="term" value="F:diguanylate cyclase activity"/>
    <property type="evidence" value="ECO:0007669"/>
    <property type="project" value="TreeGrafter"/>
</dbReference>
<keyword evidence="2" id="KW-0472">Membrane</keyword>
<dbReference type="GO" id="GO:0043709">
    <property type="term" value="P:cell adhesion involved in single-species biofilm formation"/>
    <property type="evidence" value="ECO:0007669"/>
    <property type="project" value="TreeGrafter"/>
</dbReference>
<evidence type="ECO:0000259" key="3">
    <source>
        <dbReference type="PROSITE" id="PS50887"/>
    </source>
</evidence>
<keyword evidence="1" id="KW-0175">Coiled coil</keyword>
<name>E0I7T4_9BACL</name>
<accession>E0I7T4</accession>
<dbReference type="InterPro" id="IPR000160">
    <property type="entry name" value="GGDEF_dom"/>
</dbReference>
<gene>
    <name evidence="4" type="ORF">PaecuDRAFT_1685</name>
</gene>
<evidence type="ECO:0000313" key="5">
    <source>
        <dbReference type="Proteomes" id="UP000005387"/>
    </source>
</evidence>
<evidence type="ECO:0000256" key="1">
    <source>
        <dbReference type="SAM" id="Coils"/>
    </source>
</evidence>
<feature type="domain" description="GGDEF" evidence="3">
    <location>
        <begin position="486"/>
        <end position="622"/>
    </location>
</feature>
<dbReference type="STRING" id="717606.PaecuDRAFT_1685"/>
<dbReference type="Gene3D" id="3.30.70.270">
    <property type="match status" value="1"/>
</dbReference>
<evidence type="ECO:0000256" key="2">
    <source>
        <dbReference type="SAM" id="Phobius"/>
    </source>
</evidence>
<protein>
    <submittedName>
        <fullName evidence="4">7TM domain sensor diguanylate cyclase</fullName>
    </submittedName>
</protein>
<dbReference type="SUPFAM" id="SSF55073">
    <property type="entry name" value="Nucleotide cyclase"/>
    <property type="match status" value="1"/>
</dbReference>
<feature type="transmembrane region" description="Helical" evidence="2">
    <location>
        <begin position="300"/>
        <end position="322"/>
    </location>
</feature>
<dbReference type="PROSITE" id="PS50887">
    <property type="entry name" value="GGDEF"/>
    <property type="match status" value="1"/>
</dbReference>
<dbReference type="NCBIfam" id="TIGR00254">
    <property type="entry name" value="GGDEF"/>
    <property type="match status" value="1"/>
</dbReference>
<feature type="transmembrane region" description="Helical" evidence="2">
    <location>
        <begin position="210"/>
        <end position="228"/>
    </location>
</feature>
<feature type="transmembrane region" description="Helical" evidence="2">
    <location>
        <begin position="385"/>
        <end position="402"/>
    </location>
</feature>
<feature type="transmembrane region" description="Helical" evidence="2">
    <location>
        <begin position="271"/>
        <end position="288"/>
    </location>
</feature>
<dbReference type="AlphaFoldDB" id="E0I7T4"/>
<dbReference type="PANTHER" id="PTHR45138:SF9">
    <property type="entry name" value="DIGUANYLATE CYCLASE DGCM-RELATED"/>
    <property type="match status" value="1"/>
</dbReference>
<dbReference type="GO" id="GO:1902201">
    <property type="term" value="P:negative regulation of bacterial-type flagellum-dependent cell motility"/>
    <property type="evidence" value="ECO:0007669"/>
    <property type="project" value="TreeGrafter"/>
</dbReference>
<dbReference type="CDD" id="cd01949">
    <property type="entry name" value="GGDEF"/>
    <property type="match status" value="1"/>
</dbReference>
<keyword evidence="2" id="KW-1133">Transmembrane helix</keyword>
<evidence type="ECO:0000313" key="4">
    <source>
        <dbReference type="EMBL" id="EFM11239.1"/>
    </source>
</evidence>
<feature type="transmembrane region" description="Helical" evidence="2">
    <location>
        <begin position="357"/>
        <end position="379"/>
    </location>
</feature>
<dbReference type="PROSITE" id="PS51257">
    <property type="entry name" value="PROKAR_LIPOPROTEIN"/>
    <property type="match status" value="1"/>
</dbReference>
<dbReference type="OrthoDB" id="9759607at2"/>
<proteinExistence type="predicted"/>
<dbReference type="InterPro" id="IPR043128">
    <property type="entry name" value="Rev_trsase/Diguanyl_cyclase"/>
</dbReference>
<dbReference type="InterPro" id="IPR029787">
    <property type="entry name" value="Nucleotide_cyclase"/>
</dbReference>